<dbReference type="PROSITE" id="PS51329">
    <property type="entry name" value="C_CAP_COFACTOR_C"/>
    <property type="match status" value="1"/>
</dbReference>
<feature type="domain" description="C-CAP/cofactor C-like" evidence="2">
    <location>
        <begin position="53"/>
        <end position="176"/>
    </location>
</feature>
<comment type="similarity">
    <text evidence="1">Belongs to the TBCC family.</text>
</comment>
<evidence type="ECO:0000256" key="1">
    <source>
        <dbReference type="ARBA" id="ARBA00008848"/>
    </source>
</evidence>
<dbReference type="EMBL" id="LTDL01000040">
    <property type="protein sequence ID" value="OAG29444.1"/>
    <property type="molecule type" value="Genomic_DNA"/>
</dbReference>
<dbReference type="VEuPathDB" id="MicrosporidiaDB:NEDG_00577"/>
<evidence type="ECO:0000259" key="2">
    <source>
        <dbReference type="PROSITE" id="PS51329"/>
    </source>
</evidence>
<sequence length="180" mass="20336">MSNTEKASEALHQAYKELELARSNYDKGAIRTRIRAIEKTLTNPIEKVTEREPVTKITSIDETLQVKESVYLLSGAQGRIITVDQKYETAKIENATGIVLQHLVLNTSCYLKNVSNSTLEVTAQQLRLVNCSNLIIHAYTKTGVYIEDSTHIIVHPLKPQQAPNWPNNTTIYDFNHTNEI</sequence>
<dbReference type="InterPro" id="IPR016098">
    <property type="entry name" value="CAP/MinC_C"/>
</dbReference>
<dbReference type="Gene3D" id="2.160.20.70">
    <property type="match status" value="1"/>
</dbReference>
<organism evidence="3 4">
    <name type="scientific">Nematocida displodere</name>
    <dbReference type="NCBI Taxonomy" id="1805483"/>
    <lineage>
        <taxon>Eukaryota</taxon>
        <taxon>Fungi</taxon>
        <taxon>Fungi incertae sedis</taxon>
        <taxon>Microsporidia</taxon>
        <taxon>Nematocida</taxon>
    </lineage>
</organism>
<dbReference type="Proteomes" id="UP000185944">
    <property type="component" value="Unassembled WGS sequence"/>
</dbReference>
<gene>
    <name evidence="3" type="ORF">NEDG_00577</name>
</gene>
<dbReference type="GeneID" id="93646927"/>
<protein>
    <recommendedName>
        <fullName evidence="2">C-CAP/cofactor C-like domain-containing protein</fullName>
    </recommendedName>
</protein>
<name>A0A177EBW5_9MICR</name>
<dbReference type="AlphaFoldDB" id="A0A177EBW5"/>
<evidence type="ECO:0000313" key="3">
    <source>
        <dbReference type="EMBL" id="OAG29444.1"/>
    </source>
</evidence>
<comment type="caution">
    <text evidence="3">The sequence shown here is derived from an EMBL/GenBank/DDBJ whole genome shotgun (WGS) entry which is preliminary data.</text>
</comment>
<evidence type="ECO:0000313" key="4">
    <source>
        <dbReference type="Proteomes" id="UP000185944"/>
    </source>
</evidence>
<dbReference type="Pfam" id="PF07986">
    <property type="entry name" value="TBCC"/>
    <property type="match status" value="1"/>
</dbReference>
<accession>A0A177EBW5</accession>
<proteinExistence type="inferred from homology"/>
<dbReference type="RefSeq" id="XP_067544092.1">
    <property type="nucleotide sequence ID" value="XM_067687995.1"/>
</dbReference>
<reference evidence="3 4" key="1">
    <citation type="submission" date="2016-02" db="EMBL/GenBank/DDBJ databases">
        <title>Discovery of a natural microsporidian pathogen with a broad tissue tropism in Caenorhabditis elegans.</title>
        <authorList>
            <person name="Luallen R.J."/>
            <person name="Reinke A.W."/>
            <person name="Tong L."/>
            <person name="Botts M.R."/>
            <person name="Felix M.-A."/>
            <person name="Troemel E.R."/>
        </authorList>
    </citation>
    <scope>NUCLEOTIDE SEQUENCE [LARGE SCALE GENOMIC DNA]</scope>
    <source>
        <strain evidence="3 4">JUm2807</strain>
    </source>
</reference>
<keyword evidence="4" id="KW-1185">Reference proteome</keyword>
<dbReference type="InterPro" id="IPR012945">
    <property type="entry name" value="Tubulin-bd_cofactor_C_dom"/>
</dbReference>
<dbReference type="InterPro" id="IPR017901">
    <property type="entry name" value="C-CAP_CF_C-like"/>
</dbReference>
<dbReference type="OrthoDB" id="194775at2759"/>